<feature type="transmembrane region" description="Helical" evidence="1">
    <location>
        <begin position="256"/>
        <end position="277"/>
    </location>
</feature>
<dbReference type="AlphaFoldDB" id="H6SMQ3"/>
<organism evidence="2 3">
    <name type="scientific">Pararhodospirillum photometricum DSM 122</name>
    <dbReference type="NCBI Taxonomy" id="1150469"/>
    <lineage>
        <taxon>Bacteria</taxon>
        <taxon>Pseudomonadati</taxon>
        <taxon>Pseudomonadota</taxon>
        <taxon>Alphaproteobacteria</taxon>
        <taxon>Rhodospirillales</taxon>
        <taxon>Rhodospirillaceae</taxon>
        <taxon>Pararhodospirillum</taxon>
    </lineage>
</organism>
<feature type="transmembrane region" description="Helical" evidence="1">
    <location>
        <begin position="85"/>
        <end position="102"/>
    </location>
</feature>
<reference evidence="2 3" key="1">
    <citation type="submission" date="2012-02" db="EMBL/GenBank/DDBJ databases">
        <title>Shotgun genome sequence of Phaeospirillum photometricum DSM 122.</title>
        <authorList>
            <person name="Duquesne K."/>
            <person name="Sturgis J."/>
        </authorList>
    </citation>
    <scope>NUCLEOTIDE SEQUENCE [LARGE SCALE GENOMIC DNA]</scope>
    <source>
        <strain evidence="3">DSM122</strain>
    </source>
</reference>
<feature type="transmembrane region" description="Helical" evidence="1">
    <location>
        <begin position="362"/>
        <end position="383"/>
    </location>
</feature>
<name>H6SMQ3_PARPM</name>
<feature type="transmembrane region" description="Helical" evidence="1">
    <location>
        <begin position="60"/>
        <end position="79"/>
    </location>
</feature>
<feature type="transmembrane region" description="Helical" evidence="1">
    <location>
        <begin position="283"/>
        <end position="303"/>
    </location>
</feature>
<gene>
    <name evidence="2" type="ORF">RSPPHO_02562</name>
</gene>
<feature type="transmembrane region" description="Helical" evidence="1">
    <location>
        <begin position="423"/>
        <end position="440"/>
    </location>
</feature>
<keyword evidence="3" id="KW-1185">Reference proteome</keyword>
<dbReference type="eggNOG" id="COG3069">
    <property type="taxonomic scope" value="Bacteria"/>
</dbReference>
<keyword evidence="1" id="KW-0472">Membrane</keyword>
<evidence type="ECO:0000313" key="2">
    <source>
        <dbReference type="EMBL" id="CCG09188.1"/>
    </source>
</evidence>
<dbReference type="PATRIC" id="fig|1150469.3.peg.2913"/>
<evidence type="ECO:0000313" key="3">
    <source>
        <dbReference type="Proteomes" id="UP000033220"/>
    </source>
</evidence>
<dbReference type="Proteomes" id="UP000033220">
    <property type="component" value="Chromosome DSM 122"/>
</dbReference>
<feature type="transmembrane region" description="Helical" evidence="1">
    <location>
        <begin position="188"/>
        <end position="206"/>
    </location>
</feature>
<dbReference type="STRING" id="1150469.RSPPHO_02562"/>
<proteinExistence type="predicted"/>
<feature type="transmembrane region" description="Helical" evidence="1">
    <location>
        <begin position="35"/>
        <end position="53"/>
    </location>
</feature>
<dbReference type="HOGENOM" id="CLU_046403_0_0_5"/>
<feature type="transmembrane region" description="Helical" evidence="1">
    <location>
        <begin position="395"/>
        <end position="417"/>
    </location>
</feature>
<accession>H6SMQ3</accession>
<evidence type="ECO:0008006" key="4">
    <source>
        <dbReference type="Google" id="ProtNLM"/>
    </source>
</evidence>
<evidence type="ECO:0000256" key="1">
    <source>
        <dbReference type="SAM" id="Phobius"/>
    </source>
</evidence>
<keyword evidence="1" id="KW-1133">Transmembrane helix</keyword>
<keyword evidence="1" id="KW-0812">Transmembrane</keyword>
<protein>
    <recommendedName>
        <fullName evidence="4">H+/citrate symporter</fullName>
    </recommendedName>
</protein>
<feature type="transmembrane region" description="Helical" evidence="1">
    <location>
        <begin position="461"/>
        <end position="479"/>
    </location>
</feature>
<feature type="transmembrane region" description="Helical" evidence="1">
    <location>
        <begin position="337"/>
        <end position="356"/>
    </location>
</feature>
<dbReference type="KEGG" id="rpm:RSPPHO_02562"/>
<sequence length="481" mass="50093">MMASFGRIEALAGVALAGVVGLSLAMEMGAPVTLQWASGALLLLYGAVLFRRMSLSAQGLILVAVALAGPALVQGWLGPEALRDALGRAGAIAALFACFGFLRDAAAASEGVRRCGRFLARRPPGQRYGALTLGGHLFGLILNFGAIPLLGTLTVEGTRAADRPDEDPARIRRDAIRRHRMAQAVHRGFIATLTWSPLTVSMAVIFSTVHGAQWRESAPWLAGTAGLFVGLGWLLDRFSPVRRTTGLAPDPDEGGSWALLLPVLGLVAAIFGAGVFLEEALDLRLVVAVMIVSPVAAALWMLAQSRVCRSWPGALAATGERLGRHVLETFPTYHTELMVVAASAFIGMVIAAVLPPDAVPSLLAALGWPAWVVLAVVPWLCVLGGQVGMSPVLSVSLLAATLPAPAVLGVPATAMVAAFSGSWALVAASSPFTAAVLTSTRVATSRARPTSPLRFGLRDNLSFTLLATLALSVYVAVLARG</sequence>
<feature type="transmembrane region" description="Helical" evidence="1">
    <location>
        <begin position="218"/>
        <end position="235"/>
    </location>
</feature>
<dbReference type="EMBL" id="HE663493">
    <property type="protein sequence ID" value="CCG09188.1"/>
    <property type="molecule type" value="Genomic_DNA"/>
</dbReference>